<organism evidence="12 13">
    <name type="scientific">Dioszegia hungarica</name>
    <dbReference type="NCBI Taxonomy" id="4972"/>
    <lineage>
        <taxon>Eukaryota</taxon>
        <taxon>Fungi</taxon>
        <taxon>Dikarya</taxon>
        <taxon>Basidiomycota</taxon>
        <taxon>Agaricomycotina</taxon>
        <taxon>Tremellomycetes</taxon>
        <taxon>Tremellales</taxon>
        <taxon>Bulleribasidiaceae</taxon>
        <taxon>Dioszegia</taxon>
    </lineage>
</organism>
<keyword evidence="6 10" id="KW-0460">Magnesium</keyword>
<dbReference type="FunFam" id="3.90.950.10:FF:000009">
    <property type="entry name" value="Inosine triphosphate pyrophosphatase"/>
    <property type="match status" value="1"/>
</dbReference>
<dbReference type="GO" id="GO:0005737">
    <property type="term" value="C:cytoplasm"/>
    <property type="evidence" value="ECO:0007669"/>
    <property type="project" value="UniProtKB-SubCell"/>
</dbReference>
<dbReference type="InterPro" id="IPR029001">
    <property type="entry name" value="ITPase-like_fam"/>
</dbReference>
<evidence type="ECO:0000256" key="3">
    <source>
        <dbReference type="ARBA" id="ARBA00022723"/>
    </source>
</evidence>
<comment type="catalytic activity">
    <reaction evidence="10">
        <text>XTP + H2O = XMP + diphosphate + H(+)</text>
        <dbReference type="Rhea" id="RHEA:28610"/>
        <dbReference type="ChEBI" id="CHEBI:15377"/>
        <dbReference type="ChEBI" id="CHEBI:15378"/>
        <dbReference type="ChEBI" id="CHEBI:33019"/>
        <dbReference type="ChEBI" id="CHEBI:57464"/>
        <dbReference type="ChEBI" id="CHEBI:61314"/>
        <dbReference type="EC" id="3.6.1.66"/>
    </reaction>
</comment>
<dbReference type="GO" id="GO:0035870">
    <property type="term" value="F:dITP diphosphatase activity"/>
    <property type="evidence" value="ECO:0007669"/>
    <property type="project" value="UniProtKB-UniRule"/>
</dbReference>
<dbReference type="NCBIfam" id="TIGR00042">
    <property type="entry name" value="RdgB/HAM1 family non-canonical purine NTP pyrophosphatase"/>
    <property type="match status" value="1"/>
</dbReference>
<dbReference type="Gene3D" id="3.90.950.10">
    <property type="match status" value="1"/>
</dbReference>
<keyword evidence="5 10" id="KW-0378">Hydrolase</keyword>
<evidence type="ECO:0000256" key="9">
    <source>
        <dbReference type="ARBA" id="ARBA00023242"/>
    </source>
</evidence>
<comment type="function">
    <text evidence="10">Pyrophosphatase that hydrolyzes non-canonical purine nucleotides such as inosine triphosphate (ITP), deoxyinosine triphosphate (dITP) or xanthosine 5'-triphosphate (XTP) to their respective monophosphate derivatives. The enzyme does not distinguish between the deoxy- and ribose forms. Probably excludes non-canonical purines from RNA and DNA precursor pools, thus preventing their incorporation into RNA and DNA and avoiding chromosomal lesions.</text>
</comment>
<comment type="similarity">
    <text evidence="1 10 11">Belongs to the HAM1 NTPase family.</text>
</comment>
<dbReference type="PANTHER" id="PTHR11067">
    <property type="entry name" value="INOSINE TRIPHOSPHATE PYROPHOSPHATASE/HAM1 PROTEIN"/>
    <property type="match status" value="1"/>
</dbReference>
<keyword evidence="2 10" id="KW-0963">Cytoplasm</keyword>
<dbReference type="HAMAP" id="MF_03148">
    <property type="entry name" value="HAM1_NTPase"/>
    <property type="match status" value="1"/>
</dbReference>
<dbReference type="InterPro" id="IPR002637">
    <property type="entry name" value="RdgB/HAM1"/>
</dbReference>
<dbReference type="GO" id="GO:0000166">
    <property type="term" value="F:nucleotide binding"/>
    <property type="evidence" value="ECO:0007669"/>
    <property type="project" value="UniProtKB-KW"/>
</dbReference>
<evidence type="ECO:0000256" key="1">
    <source>
        <dbReference type="ARBA" id="ARBA00008023"/>
    </source>
</evidence>
<dbReference type="GO" id="GO:0036220">
    <property type="term" value="F:ITP diphosphatase activity"/>
    <property type="evidence" value="ECO:0007669"/>
    <property type="project" value="UniProtKB-UniRule"/>
</dbReference>
<comment type="subunit">
    <text evidence="10">Homodimer.</text>
</comment>
<keyword evidence="8 10" id="KW-0464">Manganese</keyword>
<evidence type="ECO:0000256" key="6">
    <source>
        <dbReference type="ARBA" id="ARBA00022842"/>
    </source>
</evidence>
<dbReference type="CDD" id="cd00515">
    <property type="entry name" value="HAM1"/>
    <property type="match status" value="1"/>
</dbReference>
<evidence type="ECO:0000256" key="11">
    <source>
        <dbReference type="RuleBase" id="RU003781"/>
    </source>
</evidence>
<feature type="binding site" evidence="10">
    <location>
        <begin position="144"/>
        <end position="147"/>
    </location>
    <ligand>
        <name>ITP</name>
        <dbReference type="ChEBI" id="CHEBI:61402"/>
    </ligand>
</feature>
<keyword evidence="3 10" id="KW-0479">Metal-binding</keyword>
<dbReference type="GO" id="GO:0036222">
    <property type="term" value="F:XTP diphosphatase activity"/>
    <property type="evidence" value="ECO:0007669"/>
    <property type="project" value="UniProtKB-UniRule"/>
</dbReference>
<feature type="binding site" evidence="10">
    <location>
        <begin position="68"/>
        <end position="69"/>
    </location>
    <ligand>
        <name>ITP</name>
        <dbReference type="ChEBI" id="CHEBI:61402"/>
    </ligand>
</feature>
<evidence type="ECO:0000313" key="12">
    <source>
        <dbReference type="EMBL" id="KAI9639733.1"/>
    </source>
</evidence>
<evidence type="ECO:0000256" key="2">
    <source>
        <dbReference type="ARBA" id="ARBA00022490"/>
    </source>
</evidence>
<dbReference type="GO" id="GO:0009117">
    <property type="term" value="P:nucleotide metabolic process"/>
    <property type="evidence" value="ECO:0007669"/>
    <property type="project" value="UniProtKB-KW"/>
</dbReference>
<dbReference type="EMBL" id="JAKWFO010000001">
    <property type="protein sequence ID" value="KAI9639733.1"/>
    <property type="molecule type" value="Genomic_DNA"/>
</dbReference>
<sequence length="200" mass="21265">MVVSFVFVTGNANKLKEVKAILAAGGSGIEVTARAVDVPEVQGSTQEVALAKVRAAADKLGTACVTEDTALCFEALGGLPGPYIKDFLEKLGHEGLNTLLQGFSSTRATALCTFAYSAGPGTTPMLFEGSTEGNIVPARGPNKFGWDPIFAPTESDGKTYAEMDGEEKNKISHRYRALEKLRVYLQQQDDRSWAGRGMGG</sequence>
<comment type="subcellular location">
    <subcellularLocation>
        <location evidence="10">Cytoplasm</location>
    </subcellularLocation>
    <subcellularLocation>
        <location evidence="10">Nucleus</location>
    </subcellularLocation>
</comment>
<evidence type="ECO:0000313" key="13">
    <source>
        <dbReference type="Proteomes" id="UP001164286"/>
    </source>
</evidence>
<dbReference type="InterPro" id="IPR027502">
    <property type="entry name" value="ITPase"/>
</dbReference>
<keyword evidence="7 10" id="KW-0546">Nucleotide metabolism</keyword>
<dbReference type="PANTHER" id="PTHR11067:SF9">
    <property type="entry name" value="INOSINE TRIPHOSPHATE PYROPHOSPHATASE"/>
    <property type="match status" value="1"/>
</dbReference>
<keyword evidence="4 10" id="KW-0547">Nucleotide-binding</keyword>
<comment type="catalytic activity">
    <reaction evidence="10">
        <text>ITP + H2O = IMP + diphosphate + H(+)</text>
        <dbReference type="Rhea" id="RHEA:29399"/>
        <dbReference type="ChEBI" id="CHEBI:15377"/>
        <dbReference type="ChEBI" id="CHEBI:15378"/>
        <dbReference type="ChEBI" id="CHEBI:33019"/>
        <dbReference type="ChEBI" id="CHEBI:58053"/>
        <dbReference type="ChEBI" id="CHEBI:61402"/>
        <dbReference type="EC" id="3.6.1.66"/>
    </reaction>
</comment>
<dbReference type="RefSeq" id="XP_052949510.1">
    <property type="nucleotide sequence ID" value="XM_053089091.1"/>
</dbReference>
<dbReference type="AlphaFoldDB" id="A0AA38LY97"/>
<dbReference type="SUPFAM" id="SSF52972">
    <property type="entry name" value="ITPase-like"/>
    <property type="match status" value="1"/>
</dbReference>
<dbReference type="GO" id="GO:0009204">
    <property type="term" value="P:deoxyribonucleoside triphosphate catabolic process"/>
    <property type="evidence" value="ECO:0007669"/>
    <property type="project" value="UniProtKB-UniRule"/>
</dbReference>
<dbReference type="GO" id="GO:0005634">
    <property type="term" value="C:nucleus"/>
    <property type="evidence" value="ECO:0007669"/>
    <property type="project" value="UniProtKB-SubCell"/>
</dbReference>
<dbReference type="EC" id="3.6.1.66" evidence="10"/>
<keyword evidence="13" id="KW-1185">Reference proteome</keyword>
<reference evidence="12" key="1">
    <citation type="journal article" date="2022" name="G3 (Bethesda)">
        <title>High quality genome of the basidiomycete yeast Dioszegia hungarica PDD-24b-2 isolated from cloud water.</title>
        <authorList>
            <person name="Jarrige D."/>
            <person name="Haridas S."/>
            <person name="Bleykasten-Grosshans C."/>
            <person name="Joly M."/>
            <person name="Nadalig T."/>
            <person name="Sancelme M."/>
            <person name="Vuilleumier S."/>
            <person name="Grigoriev I.V."/>
            <person name="Amato P."/>
            <person name="Bringel F."/>
        </authorList>
    </citation>
    <scope>NUCLEOTIDE SEQUENCE</scope>
    <source>
        <strain evidence="12">PDD-24b-2</strain>
    </source>
</reference>
<dbReference type="GeneID" id="77728296"/>
<feature type="binding site" evidence="10">
    <location>
        <begin position="173"/>
        <end position="174"/>
    </location>
    <ligand>
        <name>ITP</name>
        <dbReference type="ChEBI" id="CHEBI:61402"/>
    </ligand>
</feature>
<feature type="binding site" evidence="10">
    <location>
        <position position="40"/>
    </location>
    <ligand>
        <name>Mg(2+)</name>
        <dbReference type="ChEBI" id="CHEBI:18420"/>
    </ligand>
</feature>
<accession>A0AA38LY97</accession>
<comment type="cofactor">
    <cofactor evidence="10">
        <name>Mg(2+)</name>
        <dbReference type="ChEBI" id="CHEBI:18420"/>
    </cofactor>
    <cofactor evidence="10">
        <name>Mn(2+)</name>
        <dbReference type="ChEBI" id="CHEBI:29035"/>
    </cofactor>
    <text evidence="10">Binds 1 divalent metal cation per subunit; can use either Mg(2+) or Mn(2+).</text>
</comment>
<evidence type="ECO:0000256" key="10">
    <source>
        <dbReference type="HAMAP-Rule" id="MF_03148"/>
    </source>
</evidence>
<feature type="binding site" evidence="10">
    <location>
        <position position="52"/>
    </location>
    <ligand>
        <name>ITP</name>
        <dbReference type="ChEBI" id="CHEBI:61402"/>
    </ligand>
</feature>
<dbReference type="GO" id="GO:0046872">
    <property type="term" value="F:metal ion binding"/>
    <property type="evidence" value="ECO:0007669"/>
    <property type="project" value="UniProtKB-KW"/>
</dbReference>
<proteinExistence type="inferred from homology"/>
<dbReference type="Proteomes" id="UP001164286">
    <property type="component" value="Unassembled WGS sequence"/>
</dbReference>
<name>A0AA38LY97_9TREE</name>
<dbReference type="Pfam" id="PF01725">
    <property type="entry name" value="Ham1p_like"/>
    <property type="match status" value="1"/>
</dbReference>
<evidence type="ECO:0000256" key="8">
    <source>
        <dbReference type="ARBA" id="ARBA00023211"/>
    </source>
</evidence>
<feature type="binding site" evidence="10">
    <location>
        <begin position="9"/>
        <end position="14"/>
    </location>
    <ligand>
        <name>ITP</name>
        <dbReference type="ChEBI" id="CHEBI:61402"/>
    </ligand>
</feature>
<evidence type="ECO:0000256" key="4">
    <source>
        <dbReference type="ARBA" id="ARBA00022741"/>
    </source>
</evidence>
<evidence type="ECO:0000256" key="7">
    <source>
        <dbReference type="ARBA" id="ARBA00023080"/>
    </source>
</evidence>
<feature type="binding site" evidence="10">
    <location>
        <position position="68"/>
    </location>
    <ligand>
        <name>Mg(2+)</name>
        <dbReference type="ChEBI" id="CHEBI:18420"/>
    </ligand>
</feature>
<comment type="caution">
    <text evidence="12">The sequence shown here is derived from an EMBL/GenBank/DDBJ whole genome shotgun (WGS) entry which is preliminary data.</text>
</comment>
<feature type="binding site" evidence="10">
    <location>
        <position position="168"/>
    </location>
    <ligand>
        <name>ITP</name>
        <dbReference type="ChEBI" id="CHEBI:61402"/>
    </ligand>
</feature>
<gene>
    <name evidence="12" type="ORF">MKK02DRAFT_35129</name>
</gene>
<evidence type="ECO:0000256" key="5">
    <source>
        <dbReference type="ARBA" id="ARBA00022801"/>
    </source>
</evidence>
<comment type="catalytic activity">
    <reaction evidence="10">
        <text>dITP + H2O = dIMP + diphosphate + H(+)</text>
        <dbReference type="Rhea" id="RHEA:28342"/>
        <dbReference type="ChEBI" id="CHEBI:15377"/>
        <dbReference type="ChEBI" id="CHEBI:15378"/>
        <dbReference type="ChEBI" id="CHEBI:33019"/>
        <dbReference type="ChEBI" id="CHEBI:61194"/>
        <dbReference type="ChEBI" id="CHEBI:61382"/>
        <dbReference type="EC" id="3.6.1.66"/>
    </reaction>
</comment>
<protein>
    <recommendedName>
        <fullName evidence="10">Inosine triphosphate pyrophosphatase</fullName>
        <shortName evidence="10">ITPase</shortName>
        <shortName evidence="10">Inosine triphosphatase</shortName>
        <ecNumber evidence="10">3.6.1.66</ecNumber>
    </recommendedName>
    <alternativeName>
        <fullName evidence="10">Non-canonical purine NTP pyrophosphatase</fullName>
    </alternativeName>
    <alternativeName>
        <fullName evidence="10">Non-standard purine NTP pyrophosphatase</fullName>
    </alternativeName>
    <alternativeName>
        <fullName evidence="10">Nucleoside-triphosphate diphosphatase</fullName>
    </alternativeName>
    <alternativeName>
        <fullName evidence="10">Nucleoside-triphosphate pyrophosphatase</fullName>
        <shortName evidence="10">NTPase</shortName>
    </alternativeName>
    <alternativeName>
        <fullName evidence="10">XTP/dITP diphosphatase</fullName>
    </alternativeName>
</protein>
<keyword evidence="9 10" id="KW-0539">Nucleus</keyword>